<dbReference type="AlphaFoldDB" id="A0A497XJV2"/>
<dbReference type="InterPro" id="IPR051207">
    <property type="entry name" value="ComplexI_NDUFA9_subunit"/>
</dbReference>
<evidence type="ECO:0000313" key="2">
    <source>
        <dbReference type="EMBL" id="RLJ68154.1"/>
    </source>
</evidence>
<evidence type="ECO:0000259" key="1">
    <source>
        <dbReference type="Pfam" id="PF13460"/>
    </source>
</evidence>
<reference evidence="2 3" key="1">
    <citation type="submission" date="2018-10" db="EMBL/GenBank/DDBJ databases">
        <title>Genomic Encyclopedia of Type Strains, Phase IV (KMG-IV): sequencing the most valuable type-strain genomes for metagenomic binning, comparative biology and taxonomic classification.</title>
        <authorList>
            <person name="Goeker M."/>
        </authorList>
    </citation>
    <scope>NUCLEOTIDE SEQUENCE [LARGE SCALE GENOMIC DNA]</scope>
    <source>
        <strain evidence="2 3">DSM 26916</strain>
    </source>
</reference>
<keyword evidence="3" id="KW-1185">Reference proteome</keyword>
<dbReference type="RefSeq" id="WP_121240076.1">
    <property type="nucleotide sequence ID" value="NZ_BHVV01000001.1"/>
</dbReference>
<dbReference type="GO" id="GO:0044877">
    <property type="term" value="F:protein-containing complex binding"/>
    <property type="evidence" value="ECO:0007669"/>
    <property type="project" value="TreeGrafter"/>
</dbReference>
<dbReference type="Gene3D" id="3.40.50.720">
    <property type="entry name" value="NAD(P)-binding Rossmann-like Domain"/>
    <property type="match status" value="1"/>
</dbReference>
<dbReference type="Proteomes" id="UP000268908">
    <property type="component" value="Unassembled WGS sequence"/>
</dbReference>
<proteinExistence type="predicted"/>
<dbReference type="PANTHER" id="PTHR12126:SF11">
    <property type="entry name" value="NADH DEHYDROGENASE [UBIQUINONE] 1 ALPHA SUBCOMPLEX SUBUNIT 9, MITOCHONDRIAL"/>
    <property type="match status" value="1"/>
</dbReference>
<dbReference type="EMBL" id="RCCI01000004">
    <property type="protein sequence ID" value="RLJ68154.1"/>
    <property type="molecule type" value="Genomic_DNA"/>
</dbReference>
<dbReference type="PANTHER" id="PTHR12126">
    <property type="entry name" value="NADH-UBIQUINONE OXIDOREDUCTASE 39 KDA SUBUNIT-RELATED"/>
    <property type="match status" value="1"/>
</dbReference>
<accession>A0A497XJV2</accession>
<dbReference type="SUPFAM" id="SSF51735">
    <property type="entry name" value="NAD(P)-binding Rossmann-fold domains"/>
    <property type="match status" value="1"/>
</dbReference>
<feature type="domain" description="NAD(P)-binding" evidence="1">
    <location>
        <begin position="10"/>
        <end position="159"/>
    </location>
</feature>
<dbReference type="InterPro" id="IPR016040">
    <property type="entry name" value="NAD(P)-bd_dom"/>
</dbReference>
<evidence type="ECO:0000313" key="3">
    <source>
        <dbReference type="Proteomes" id="UP000268908"/>
    </source>
</evidence>
<organism evidence="2 3">
    <name type="scientific">Sulfurisoma sediminicola</name>
    <dbReference type="NCBI Taxonomy" id="1381557"/>
    <lineage>
        <taxon>Bacteria</taxon>
        <taxon>Pseudomonadati</taxon>
        <taxon>Pseudomonadota</taxon>
        <taxon>Betaproteobacteria</taxon>
        <taxon>Nitrosomonadales</taxon>
        <taxon>Sterolibacteriaceae</taxon>
        <taxon>Sulfurisoma</taxon>
    </lineage>
</organism>
<dbReference type="InterPro" id="IPR036291">
    <property type="entry name" value="NAD(P)-bd_dom_sf"/>
</dbReference>
<dbReference type="OrthoDB" id="5292533at2"/>
<gene>
    <name evidence="2" type="ORF">DFR35_0708</name>
</gene>
<protein>
    <submittedName>
        <fullName evidence="2">NADH dehydrogenase</fullName>
    </submittedName>
</protein>
<comment type="caution">
    <text evidence="2">The sequence shown here is derived from an EMBL/GenBank/DDBJ whole genome shotgun (WGS) entry which is preliminary data.</text>
</comment>
<name>A0A497XJV2_9PROT</name>
<dbReference type="CDD" id="cd05271">
    <property type="entry name" value="NDUFA9_like_SDR_a"/>
    <property type="match status" value="1"/>
</dbReference>
<dbReference type="Pfam" id="PF13460">
    <property type="entry name" value="NAD_binding_10"/>
    <property type="match status" value="1"/>
</dbReference>
<sequence length="322" mass="34647">MTIENILLIGGSGYVGRHLMNALARRNVRITVPTRRRERAKYLLTFPMVDVVEADIHDDATLARLAAGQDAVINLVGVLKGGNGKTDGRPWGRGFDRAHFHLAGRVAEAAQAAGAQRLLHMSALKADAGAPSAYLRSKAAGEAAVRDAFPAATIFRPSVIFGQGDSFLTVFAGLCAMAPMVPLACPAALFQPVWVEDVVNVMAECLDRSESAGQTYELCGPKIYTLIDLVDYAGKTAGSPGNIMPLGDIPSYLQAWLLEIVGGPMTRDNYWSMQVPSTCERGDCGELPFGRRATPLEIVGPTYLADGRRRAGFDDLRETAKR</sequence>